<name>A0A433DJV3_9FUNG</name>
<dbReference type="InterPro" id="IPR001373">
    <property type="entry name" value="Cullin_N"/>
</dbReference>
<keyword evidence="4" id="KW-0833">Ubl conjugation pathway</keyword>
<sequence>MSLRRKRINFDSSFSSFRNHLHSLFSFSGLDKVSGINILVYDMCTANPKPFTEQLFTGIADYLEEYTSDIRQSILEHDDIVTAYARAFEKYFLAADCASKICDYLNRLLLKSKESNVAPADKRQIVGEGRYRRQTIQALAMLIWRDRVVHHIRNSDLNRLLYQVFEFIRRDRDGEDIRSDVVSAVVGSLVQLNSLTDQPLQLYIEEFERPYLIHTKRYYQREAARVVADASISEYMTQATHRLAQEVARNHRYCHLTSHMPVIKEFEAQYITAYQGRIHFDFESLVDNEHYEDCAMAYNLLARIEDGVKPLLKLYEEYITRLGKSMVSRLGSSVSKVGAVNLWAGLTCLSSRFSGRQIS</sequence>
<organism evidence="8 9">
    <name type="scientific">Jimgerdemannia flammicorona</name>
    <dbReference type="NCBI Taxonomy" id="994334"/>
    <lineage>
        <taxon>Eukaryota</taxon>
        <taxon>Fungi</taxon>
        <taxon>Fungi incertae sedis</taxon>
        <taxon>Mucoromycota</taxon>
        <taxon>Mucoromycotina</taxon>
        <taxon>Endogonomycetes</taxon>
        <taxon>Endogonales</taxon>
        <taxon>Endogonaceae</taxon>
        <taxon>Jimgerdemannia</taxon>
    </lineage>
</organism>
<dbReference type="OrthoDB" id="27073at2759"/>
<keyword evidence="5" id="KW-0832">Ubl conjugation</keyword>
<gene>
    <name evidence="8" type="ORF">BC936DRAFT_150004</name>
</gene>
<evidence type="ECO:0000256" key="6">
    <source>
        <dbReference type="ARBA" id="ARBA00040451"/>
    </source>
</evidence>
<dbReference type="Gene3D" id="1.20.1310.10">
    <property type="entry name" value="Cullin Repeats"/>
    <property type="match status" value="2"/>
</dbReference>
<dbReference type="FunFam" id="1.20.1310.10:FF:000014">
    <property type="entry name" value="Cullin 5"/>
    <property type="match status" value="1"/>
</dbReference>
<keyword evidence="3" id="KW-1017">Isopeptide bond</keyword>
<evidence type="ECO:0000256" key="4">
    <source>
        <dbReference type="ARBA" id="ARBA00022786"/>
    </source>
</evidence>
<dbReference type="InterPro" id="IPR016159">
    <property type="entry name" value="Cullin_repeat-like_dom_sf"/>
</dbReference>
<evidence type="ECO:0000259" key="7">
    <source>
        <dbReference type="Pfam" id="PF00888"/>
    </source>
</evidence>
<proteinExistence type="inferred from homology"/>
<reference evidence="8 9" key="1">
    <citation type="journal article" date="2018" name="New Phytol.">
        <title>Phylogenomics of Endogonaceae and evolution of mycorrhizas within Mucoromycota.</title>
        <authorList>
            <person name="Chang Y."/>
            <person name="Desiro A."/>
            <person name="Na H."/>
            <person name="Sandor L."/>
            <person name="Lipzen A."/>
            <person name="Clum A."/>
            <person name="Barry K."/>
            <person name="Grigoriev I.V."/>
            <person name="Martin F.M."/>
            <person name="Stajich J.E."/>
            <person name="Smith M.E."/>
            <person name="Bonito G."/>
            <person name="Spatafora J.W."/>
        </authorList>
    </citation>
    <scope>NUCLEOTIDE SEQUENCE [LARGE SCALE GENOMIC DNA]</scope>
    <source>
        <strain evidence="8 9">GMNB39</strain>
    </source>
</reference>
<dbReference type="SUPFAM" id="SSF74788">
    <property type="entry name" value="Cullin repeat-like"/>
    <property type="match status" value="1"/>
</dbReference>
<dbReference type="EMBL" id="RBNI01000972">
    <property type="protein sequence ID" value="RUP51075.1"/>
    <property type="molecule type" value="Genomic_DNA"/>
</dbReference>
<dbReference type="GO" id="GO:0006511">
    <property type="term" value="P:ubiquitin-dependent protein catabolic process"/>
    <property type="evidence" value="ECO:0007669"/>
    <property type="project" value="InterPro"/>
</dbReference>
<evidence type="ECO:0000313" key="8">
    <source>
        <dbReference type="EMBL" id="RUP51075.1"/>
    </source>
</evidence>
<dbReference type="InterPro" id="IPR045093">
    <property type="entry name" value="Cullin"/>
</dbReference>
<dbReference type="Pfam" id="PF00888">
    <property type="entry name" value="Cullin"/>
    <property type="match status" value="1"/>
</dbReference>
<dbReference type="AlphaFoldDB" id="A0A433DJV3"/>
<evidence type="ECO:0000313" key="9">
    <source>
        <dbReference type="Proteomes" id="UP000268093"/>
    </source>
</evidence>
<dbReference type="Proteomes" id="UP000268093">
    <property type="component" value="Unassembled WGS sequence"/>
</dbReference>
<dbReference type="GO" id="GO:0031625">
    <property type="term" value="F:ubiquitin protein ligase binding"/>
    <property type="evidence" value="ECO:0007669"/>
    <property type="project" value="InterPro"/>
</dbReference>
<protein>
    <recommendedName>
        <fullName evidence="6">Cullin-5</fullName>
    </recommendedName>
</protein>
<evidence type="ECO:0000256" key="1">
    <source>
        <dbReference type="ARBA" id="ARBA00004906"/>
    </source>
</evidence>
<evidence type="ECO:0000256" key="5">
    <source>
        <dbReference type="ARBA" id="ARBA00022843"/>
    </source>
</evidence>
<evidence type="ECO:0000256" key="3">
    <source>
        <dbReference type="ARBA" id="ARBA00022499"/>
    </source>
</evidence>
<comment type="caution">
    <text evidence="8">The sequence shown here is derived from an EMBL/GenBank/DDBJ whole genome shotgun (WGS) entry which is preliminary data.</text>
</comment>
<dbReference type="PANTHER" id="PTHR11932">
    <property type="entry name" value="CULLIN"/>
    <property type="match status" value="1"/>
</dbReference>
<keyword evidence="9" id="KW-1185">Reference proteome</keyword>
<comment type="pathway">
    <text evidence="1">Protein modification; protein ubiquitination.</text>
</comment>
<evidence type="ECO:0000256" key="2">
    <source>
        <dbReference type="ARBA" id="ARBA00006019"/>
    </source>
</evidence>
<accession>A0A433DJV3</accession>
<feature type="domain" description="Cullin N-terminal" evidence="7">
    <location>
        <begin position="40"/>
        <end position="330"/>
    </location>
</feature>
<comment type="similarity">
    <text evidence="2">Belongs to the cullin family.</text>
</comment>